<reference evidence="1 2" key="1">
    <citation type="submission" date="2022-01" db="EMBL/GenBank/DDBJ databases">
        <title>Whole genome-based taxonomy of the Shewanellaceae.</title>
        <authorList>
            <person name="Martin-Rodriguez A.J."/>
        </authorList>
    </citation>
    <scope>NUCLEOTIDE SEQUENCE [LARGE SCALE GENOMIC DNA]</scope>
    <source>
        <strain evidence="1 2">DSM 21332</strain>
    </source>
</reference>
<dbReference type="EMBL" id="JAKIKT010000010">
    <property type="protein sequence ID" value="MCL2916053.1"/>
    <property type="molecule type" value="Genomic_DNA"/>
</dbReference>
<dbReference type="RefSeq" id="WP_249250615.1">
    <property type="nucleotide sequence ID" value="NZ_JAKIKT010000010.1"/>
</dbReference>
<name>A0ABT0NC81_9GAMM</name>
<dbReference type="SUPFAM" id="SSF48371">
    <property type="entry name" value="ARM repeat"/>
    <property type="match status" value="1"/>
</dbReference>
<dbReference type="Pfam" id="PF18944">
    <property type="entry name" value="DUF5691"/>
    <property type="match status" value="1"/>
</dbReference>
<sequence>MDNLFDTQLPVLTAESRPAFKRLLKQLKKNEFLLNRFLVLIESRGWTPHPEDWSPNAQFTLIPDSLVFELVGNNNNVQLTEQNGLEHDQWQALMPSIRLRLLQYIRKRNPAYARALIEQFVLGEKPDNRAALYKVLHQGLNHDDLPLLHHAMKDKSAKVRAVIALMLLRLGEYPDADYSQDLMEVSQWLVKKHKGLFKRRLQIYAPMLNSAHIRNLSNILASVPLCMLAQKMSLSMEQFLGAWSFMDNRIQGTSNPNRVLVNNAVTALNNKNLALLLDNLVTSMIEDNLDLRIELETLATRLSLQQQQALISQLLRSAPAGLMVDQLWNVSPLPWDWLSATDLKASPTYTRFISQMSEVLGDNREKIINQMHLPRLELLGLILNQECAKLTMDNLIQAGLSETDTALDTLKFNIELAHS</sequence>
<accession>A0ABT0NC81</accession>
<evidence type="ECO:0000313" key="2">
    <source>
        <dbReference type="Proteomes" id="UP001202831"/>
    </source>
</evidence>
<organism evidence="1 2">
    <name type="scientific">Shewanella corallii</name>
    <dbReference type="NCBI Taxonomy" id="560080"/>
    <lineage>
        <taxon>Bacteria</taxon>
        <taxon>Pseudomonadati</taxon>
        <taxon>Pseudomonadota</taxon>
        <taxon>Gammaproteobacteria</taxon>
        <taxon>Alteromonadales</taxon>
        <taxon>Shewanellaceae</taxon>
        <taxon>Shewanella</taxon>
    </lineage>
</organism>
<protein>
    <submittedName>
        <fullName evidence="1">DUF5691 domain-containing protein</fullName>
    </submittedName>
</protein>
<gene>
    <name evidence="1" type="ORF">L2725_20130</name>
</gene>
<keyword evidence="2" id="KW-1185">Reference proteome</keyword>
<dbReference type="InterPro" id="IPR016024">
    <property type="entry name" value="ARM-type_fold"/>
</dbReference>
<dbReference type="InterPro" id="IPR043746">
    <property type="entry name" value="DUF5691"/>
</dbReference>
<proteinExistence type="predicted"/>
<evidence type="ECO:0000313" key="1">
    <source>
        <dbReference type="EMBL" id="MCL2916053.1"/>
    </source>
</evidence>
<dbReference type="Proteomes" id="UP001202831">
    <property type="component" value="Unassembled WGS sequence"/>
</dbReference>
<comment type="caution">
    <text evidence="1">The sequence shown here is derived from an EMBL/GenBank/DDBJ whole genome shotgun (WGS) entry which is preliminary data.</text>
</comment>